<dbReference type="InterPro" id="IPR050360">
    <property type="entry name" value="MFS_Sugar_Transporters"/>
</dbReference>
<feature type="transmembrane region" description="Helical" evidence="9">
    <location>
        <begin position="407"/>
        <end position="436"/>
    </location>
</feature>
<keyword evidence="5 9" id="KW-1133">Transmembrane helix</keyword>
<feature type="compositionally biased region" description="Polar residues" evidence="8">
    <location>
        <begin position="1"/>
        <end position="27"/>
    </location>
</feature>
<evidence type="ECO:0000256" key="5">
    <source>
        <dbReference type="ARBA" id="ARBA00022989"/>
    </source>
</evidence>
<dbReference type="GO" id="GO:0016020">
    <property type="term" value="C:membrane"/>
    <property type="evidence" value="ECO:0007669"/>
    <property type="project" value="UniProtKB-SubCell"/>
</dbReference>
<accession>A0AA43QS90</accession>
<proteinExistence type="inferred from homology"/>
<feature type="transmembrane region" description="Helical" evidence="9">
    <location>
        <begin position="105"/>
        <end position="130"/>
    </location>
</feature>
<feature type="domain" description="Major facilitator superfamily (MFS) profile" evidence="10">
    <location>
        <begin position="67"/>
        <end position="502"/>
    </location>
</feature>
<evidence type="ECO:0000256" key="8">
    <source>
        <dbReference type="SAM" id="MobiDB-lite"/>
    </source>
</evidence>
<evidence type="ECO:0000256" key="1">
    <source>
        <dbReference type="ARBA" id="ARBA00004141"/>
    </source>
</evidence>
<protein>
    <recommendedName>
        <fullName evidence="10">Major facilitator superfamily (MFS) profile domain-containing protein</fullName>
    </recommendedName>
</protein>
<name>A0AA43QS90_9LECA</name>
<feature type="compositionally biased region" description="Basic residues" evidence="8">
    <location>
        <begin position="28"/>
        <end position="41"/>
    </location>
</feature>
<dbReference type="AlphaFoldDB" id="A0AA43QS90"/>
<dbReference type="PROSITE" id="PS00216">
    <property type="entry name" value="SUGAR_TRANSPORT_1"/>
    <property type="match status" value="1"/>
</dbReference>
<dbReference type="InterPro" id="IPR005829">
    <property type="entry name" value="Sugar_transporter_CS"/>
</dbReference>
<organism evidence="11 12">
    <name type="scientific">Ramalina farinacea</name>
    <dbReference type="NCBI Taxonomy" id="258253"/>
    <lineage>
        <taxon>Eukaryota</taxon>
        <taxon>Fungi</taxon>
        <taxon>Dikarya</taxon>
        <taxon>Ascomycota</taxon>
        <taxon>Pezizomycotina</taxon>
        <taxon>Lecanoromycetes</taxon>
        <taxon>OSLEUM clade</taxon>
        <taxon>Lecanoromycetidae</taxon>
        <taxon>Lecanorales</taxon>
        <taxon>Lecanorineae</taxon>
        <taxon>Ramalinaceae</taxon>
        <taxon>Ramalina</taxon>
    </lineage>
</organism>
<dbReference type="EMBL" id="JAPUFD010000012">
    <property type="protein sequence ID" value="MDI1490779.1"/>
    <property type="molecule type" value="Genomic_DNA"/>
</dbReference>
<dbReference type="InterPro" id="IPR005828">
    <property type="entry name" value="MFS_sugar_transport-like"/>
</dbReference>
<dbReference type="Proteomes" id="UP001161017">
    <property type="component" value="Unassembled WGS sequence"/>
</dbReference>
<dbReference type="PANTHER" id="PTHR48022:SF26">
    <property type="entry name" value="MAJOR FACILITATOR SUPERFAMILY (MFS) PROFILE DOMAIN-CONTAINING PROTEIN-RELATED"/>
    <property type="match status" value="1"/>
</dbReference>
<keyword evidence="4 9" id="KW-0812">Transmembrane</keyword>
<dbReference type="InterPro" id="IPR003663">
    <property type="entry name" value="Sugar/inositol_transpt"/>
</dbReference>
<dbReference type="PANTHER" id="PTHR48022">
    <property type="entry name" value="PLASTIDIC GLUCOSE TRANSPORTER 4"/>
    <property type="match status" value="1"/>
</dbReference>
<comment type="caution">
    <text evidence="11">The sequence shown here is derived from an EMBL/GenBank/DDBJ whole genome shotgun (WGS) entry which is preliminary data.</text>
</comment>
<feature type="region of interest" description="Disordered" evidence="8">
    <location>
        <begin position="1"/>
        <end position="42"/>
    </location>
</feature>
<dbReference type="Pfam" id="PF00083">
    <property type="entry name" value="Sugar_tr"/>
    <property type="match status" value="1"/>
</dbReference>
<evidence type="ECO:0000256" key="9">
    <source>
        <dbReference type="SAM" id="Phobius"/>
    </source>
</evidence>
<evidence type="ECO:0000256" key="2">
    <source>
        <dbReference type="ARBA" id="ARBA00010992"/>
    </source>
</evidence>
<evidence type="ECO:0000313" key="12">
    <source>
        <dbReference type="Proteomes" id="UP001161017"/>
    </source>
</evidence>
<reference evidence="11" key="1">
    <citation type="journal article" date="2023" name="Genome Biol. Evol.">
        <title>First Whole Genome Sequence and Flow Cytometry Genome Size Data for the Lichen-Forming Fungus Ramalina farinacea (Ascomycota).</title>
        <authorList>
            <person name="Llewellyn T."/>
            <person name="Mian S."/>
            <person name="Hill R."/>
            <person name="Leitch I.J."/>
            <person name="Gaya E."/>
        </authorList>
    </citation>
    <scope>NUCLEOTIDE SEQUENCE</scope>
    <source>
        <strain evidence="11">LIQ254RAFAR</strain>
    </source>
</reference>
<dbReference type="InterPro" id="IPR020846">
    <property type="entry name" value="MFS_dom"/>
</dbReference>
<feature type="transmembrane region" description="Helical" evidence="9">
    <location>
        <begin position="225"/>
        <end position="246"/>
    </location>
</feature>
<keyword evidence="3 7" id="KW-0813">Transport</keyword>
<evidence type="ECO:0000259" key="10">
    <source>
        <dbReference type="PROSITE" id="PS50850"/>
    </source>
</evidence>
<feature type="transmembrane region" description="Helical" evidence="9">
    <location>
        <begin position="318"/>
        <end position="337"/>
    </location>
</feature>
<evidence type="ECO:0000256" key="4">
    <source>
        <dbReference type="ARBA" id="ARBA00022692"/>
    </source>
</evidence>
<feature type="transmembrane region" description="Helical" evidence="9">
    <location>
        <begin position="349"/>
        <end position="369"/>
    </location>
</feature>
<dbReference type="PRINTS" id="PR00171">
    <property type="entry name" value="SUGRTRNSPORT"/>
</dbReference>
<comment type="subcellular location">
    <subcellularLocation>
        <location evidence="1">Membrane</location>
        <topology evidence="1">Multi-pass membrane protein</topology>
    </subcellularLocation>
</comment>
<feature type="transmembrane region" description="Helical" evidence="9">
    <location>
        <begin position="199"/>
        <end position="219"/>
    </location>
</feature>
<dbReference type="PROSITE" id="PS50850">
    <property type="entry name" value="MFS"/>
    <property type="match status" value="1"/>
</dbReference>
<feature type="transmembrane region" description="Helical" evidence="9">
    <location>
        <begin position="448"/>
        <end position="465"/>
    </location>
</feature>
<dbReference type="NCBIfam" id="TIGR00879">
    <property type="entry name" value="SP"/>
    <property type="match status" value="1"/>
</dbReference>
<evidence type="ECO:0000256" key="7">
    <source>
        <dbReference type="RuleBase" id="RU003346"/>
    </source>
</evidence>
<dbReference type="Gene3D" id="1.20.1250.20">
    <property type="entry name" value="MFS general substrate transporter like domains"/>
    <property type="match status" value="1"/>
</dbReference>
<evidence type="ECO:0000256" key="6">
    <source>
        <dbReference type="ARBA" id="ARBA00023136"/>
    </source>
</evidence>
<comment type="similarity">
    <text evidence="2 7">Belongs to the major facilitator superfamily. Sugar transporter (TC 2.A.1.1) family.</text>
</comment>
<dbReference type="SUPFAM" id="SSF103473">
    <property type="entry name" value="MFS general substrate transporter"/>
    <property type="match status" value="1"/>
</dbReference>
<feature type="transmembrane region" description="Helical" evidence="9">
    <location>
        <begin position="376"/>
        <end position="395"/>
    </location>
</feature>
<evidence type="ECO:0000313" key="11">
    <source>
        <dbReference type="EMBL" id="MDI1490779.1"/>
    </source>
</evidence>
<gene>
    <name evidence="11" type="ORF">OHK93_001983</name>
</gene>
<dbReference type="InterPro" id="IPR036259">
    <property type="entry name" value="MFS_trans_sf"/>
</dbReference>
<dbReference type="GO" id="GO:0005351">
    <property type="term" value="F:carbohydrate:proton symporter activity"/>
    <property type="evidence" value="ECO:0007669"/>
    <property type="project" value="TreeGrafter"/>
</dbReference>
<keyword evidence="6 9" id="KW-0472">Membrane</keyword>
<evidence type="ECO:0000256" key="3">
    <source>
        <dbReference type="ARBA" id="ARBA00022448"/>
    </source>
</evidence>
<keyword evidence="12" id="KW-1185">Reference proteome</keyword>
<feature type="transmembrane region" description="Helical" evidence="9">
    <location>
        <begin position="477"/>
        <end position="498"/>
    </location>
</feature>
<sequence>MSYQRLTDSTEITRTSTFDNLEPSSKSPRSKQYHHSRRPSTRSRISLAGRTFFLSPAWNTARTHTAISVAAGTVMCLFGYEQGVFGGIIVGDEFNRYFHDPSPGLVGFVTSVYDLGCFAGAVLTLFVGEWLGRKRMLIIFTVIMASGILVQTGAQNMQHLLWGRFVAGIGNGGNTATAPVWHVETSHQAAKGKAVVKEMVVNVMGFVVSNMITLAFSGIVTEAQWRFPLGIQLIFIVIILGLVPILPESPRWLLSRGRDAEAKKELEQLSEEDVDIDLEFEEIRESVRQEMAVQVSWGKIFKGGQATRRMLLGMGLQVCQQLTGINVLCYYLPLVLVKSVGLTQLSSRLLATGIAIAYMFATAASLFFIERLGRRPLLMSMAAAQSIAFLGIAISTEIGHEPGAGGAHIPGIVATIFISLYFLAFGFGWVATPWLYPAEVNSLSMRTKGAALATACDWLFNYFVVQTTPPGIHYLHWGLYLVYAVFNASFVPLIYFFIVETAGKSLEQIDRWFAAHPGWFVHKVQDSETSKIGNGLFVKPNAHHHSDGRASGENDAEARAVRAPLKRGGVGRARVW</sequence>